<dbReference type="GO" id="GO:0003676">
    <property type="term" value="F:nucleic acid binding"/>
    <property type="evidence" value="ECO:0007669"/>
    <property type="project" value="InterPro"/>
</dbReference>
<dbReference type="GO" id="GO:0005634">
    <property type="term" value="C:nucleus"/>
    <property type="evidence" value="ECO:0007669"/>
    <property type="project" value="TreeGrafter"/>
</dbReference>
<dbReference type="FunCoup" id="A0A1X7UTM2">
    <property type="interactions" value="129"/>
</dbReference>
<dbReference type="SUPFAM" id="SSF54928">
    <property type="entry name" value="RNA-binding domain, RBD"/>
    <property type="match status" value="1"/>
</dbReference>
<dbReference type="InterPro" id="IPR012677">
    <property type="entry name" value="Nucleotide-bd_a/b_plait_sf"/>
</dbReference>
<dbReference type="InterPro" id="IPR035979">
    <property type="entry name" value="RBD_domain_sf"/>
</dbReference>
<dbReference type="GO" id="GO:0019722">
    <property type="term" value="P:calcium-mediated signaling"/>
    <property type="evidence" value="ECO:0007669"/>
    <property type="project" value="InterPro"/>
</dbReference>
<dbReference type="InParanoid" id="A0A1X7UTM2"/>
<reference evidence="3" key="1">
    <citation type="submission" date="2017-05" db="UniProtKB">
        <authorList>
            <consortium name="EnsemblMetazoa"/>
        </authorList>
    </citation>
    <scope>IDENTIFICATION</scope>
</reference>
<dbReference type="InterPro" id="IPR006931">
    <property type="entry name" value="Calcipressin"/>
</dbReference>
<dbReference type="Pfam" id="PF04847">
    <property type="entry name" value="Calcipressin"/>
    <property type="match status" value="1"/>
</dbReference>
<dbReference type="PANTHER" id="PTHR10300">
    <property type="entry name" value="CALCIPRESSIN"/>
    <property type="match status" value="1"/>
</dbReference>
<dbReference type="STRING" id="400682.A0A1X7UTM2"/>
<evidence type="ECO:0000256" key="1">
    <source>
        <dbReference type="ARBA" id="ARBA00008209"/>
    </source>
</evidence>
<name>A0A1X7UTM2_AMPQE</name>
<feature type="region of interest" description="Disordered" evidence="2">
    <location>
        <begin position="185"/>
        <end position="209"/>
    </location>
</feature>
<comment type="similarity">
    <text evidence="1">Belongs to the RCAN family.</text>
</comment>
<protein>
    <submittedName>
        <fullName evidence="3">Uncharacterized protein</fullName>
    </submittedName>
</protein>
<dbReference type="OrthoDB" id="17212at2759"/>
<evidence type="ECO:0000256" key="2">
    <source>
        <dbReference type="SAM" id="MobiDB-lite"/>
    </source>
</evidence>
<dbReference type="EnsemblMetazoa" id="Aqu2.1.30722_001">
    <property type="protein sequence ID" value="Aqu2.1.30722_001"/>
    <property type="gene ID" value="Aqu2.1.30722"/>
</dbReference>
<organism evidence="3">
    <name type="scientific">Amphimedon queenslandica</name>
    <name type="common">Sponge</name>
    <dbReference type="NCBI Taxonomy" id="400682"/>
    <lineage>
        <taxon>Eukaryota</taxon>
        <taxon>Metazoa</taxon>
        <taxon>Porifera</taxon>
        <taxon>Demospongiae</taxon>
        <taxon>Heteroscleromorpha</taxon>
        <taxon>Haplosclerida</taxon>
        <taxon>Niphatidae</taxon>
        <taxon>Amphimedon</taxon>
    </lineage>
</organism>
<dbReference type="Gene3D" id="3.30.70.330">
    <property type="match status" value="1"/>
</dbReference>
<dbReference type="PANTHER" id="PTHR10300:SF14">
    <property type="entry name" value="PROTEIN SARAH"/>
    <property type="match status" value="1"/>
</dbReference>
<dbReference type="AlphaFoldDB" id="A0A1X7UTM2"/>
<proteinExistence type="inferred from homology"/>
<accession>A0A1X7UTM2</accession>
<feature type="compositionally biased region" description="Basic and acidic residues" evidence="2">
    <location>
        <begin position="200"/>
        <end position="209"/>
    </location>
</feature>
<dbReference type="eggNOG" id="KOG4019">
    <property type="taxonomic scope" value="Eukaryota"/>
</dbReference>
<dbReference type="GO" id="GO:0008597">
    <property type="term" value="F:calcium-dependent protein serine/threonine phosphatase regulator activity"/>
    <property type="evidence" value="ECO:0007669"/>
    <property type="project" value="TreeGrafter"/>
</dbReference>
<evidence type="ECO:0000313" key="3">
    <source>
        <dbReference type="EnsemblMetazoa" id="Aqu2.1.30722_001"/>
    </source>
</evidence>
<sequence length="209" mass="23076">MKEELDKYALPNAHAHKSMAAVKRELHDKFWVVGVPPVVFSEDPMVSLKSEFEGIFRCYSPEVQFSYIKPLSRVLVSYPDEESGQRALEGLKKTEFHGADLKVQSVKPVTIGERKLSLPAQTNRFFISPPSSPPVGWEPVEEPPPVVDYNLLSALSRLRKPGEAHEVLSGTTEAPSIVVIGCEDSAAKGTRPNISSARATETRIPRPSQ</sequence>
<dbReference type="GO" id="GO:0005737">
    <property type="term" value="C:cytoplasm"/>
    <property type="evidence" value="ECO:0007669"/>
    <property type="project" value="TreeGrafter"/>
</dbReference>